<evidence type="ECO:0000313" key="3">
    <source>
        <dbReference type="Proteomes" id="UP000298246"/>
    </source>
</evidence>
<comment type="caution">
    <text evidence="2">The sequence shown here is derived from an EMBL/GenBank/DDBJ whole genome shotgun (WGS) entry which is preliminary data.</text>
</comment>
<proteinExistence type="predicted"/>
<sequence>MVQATFEIGPDGDLSGQSACVFEPLKATSDAVIGLDRRNSNEFEQNQHQSRLYSQRAYGADRRRAASSQGLHPMSTRSELQQSGAAFIQQKLTRLLERCSAEGIDIIGIGEAFLQRGWNTSDWPQQLRHLPVDLDARVRILDGQALKD</sequence>
<accession>A0A4Y8Q253</accession>
<dbReference type="Gene3D" id="3.30.300.210">
    <property type="entry name" value="Nutrient germinant receptor protein C, domain 3"/>
    <property type="match status" value="1"/>
</dbReference>
<dbReference type="InterPro" id="IPR038501">
    <property type="entry name" value="Spore_GerAC_C_sf"/>
</dbReference>
<protein>
    <submittedName>
        <fullName evidence="2">Uncharacterized protein</fullName>
    </submittedName>
</protein>
<organism evidence="2 3">
    <name type="scientific">Paenibacillus athensensis</name>
    <dbReference type="NCBI Taxonomy" id="1967502"/>
    <lineage>
        <taxon>Bacteria</taxon>
        <taxon>Bacillati</taxon>
        <taxon>Bacillota</taxon>
        <taxon>Bacilli</taxon>
        <taxon>Bacillales</taxon>
        <taxon>Paenibacillaceae</taxon>
        <taxon>Paenibacillus</taxon>
    </lineage>
</organism>
<dbReference type="EMBL" id="MYFO01000013">
    <property type="protein sequence ID" value="TFE87486.1"/>
    <property type="molecule type" value="Genomic_DNA"/>
</dbReference>
<reference evidence="2 3" key="1">
    <citation type="submission" date="2017-03" db="EMBL/GenBank/DDBJ databases">
        <title>Isolation of Levoglucosan Utilizing Bacteria.</title>
        <authorList>
            <person name="Arya A.S."/>
        </authorList>
    </citation>
    <scope>NUCLEOTIDE SEQUENCE [LARGE SCALE GENOMIC DNA]</scope>
    <source>
        <strain evidence="2 3">MEC069</strain>
    </source>
</reference>
<evidence type="ECO:0000313" key="2">
    <source>
        <dbReference type="EMBL" id="TFE87486.1"/>
    </source>
</evidence>
<feature type="region of interest" description="Disordered" evidence="1">
    <location>
        <begin position="38"/>
        <end position="58"/>
    </location>
</feature>
<name>A0A4Y8Q253_9BACL</name>
<evidence type="ECO:0000256" key="1">
    <source>
        <dbReference type="SAM" id="MobiDB-lite"/>
    </source>
</evidence>
<dbReference type="AlphaFoldDB" id="A0A4Y8Q253"/>
<gene>
    <name evidence="2" type="ORF">B5M42_11690</name>
</gene>
<keyword evidence="3" id="KW-1185">Reference proteome</keyword>
<feature type="compositionally biased region" description="Polar residues" evidence="1">
    <location>
        <begin position="42"/>
        <end position="53"/>
    </location>
</feature>
<dbReference type="Proteomes" id="UP000298246">
    <property type="component" value="Unassembled WGS sequence"/>
</dbReference>